<evidence type="ECO:0000313" key="1">
    <source>
        <dbReference type="EMBL" id="KAI8015373.1"/>
    </source>
</evidence>
<organism evidence="1 2">
    <name type="scientific">Camellia lanceoleosa</name>
    <dbReference type="NCBI Taxonomy" id="1840588"/>
    <lineage>
        <taxon>Eukaryota</taxon>
        <taxon>Viridiplantae</taxon>
        <taxon>Streptophyta</taxon>
        <taxon>Embryophyta</taxon>
        <taxon>Tracheophyta</taxon>
        <taxon>Spermatophyta</taxon>
        <taxon>Magnoliopsida</taxon>
        <taxon>eudicotyledons</taxon>
        <taxon>Gunneridae</taxon>
        <taxon>Pentapetalae</taxon>
        <taxon>asterids</taxon>
        <taxon>Ericales</taxon>
        <taxon>Theaceae</taxon>
        <taxon>Camellia</taxon>
    </lineage>
</organism>
<dbReference type="EMBL" id="CM045761">
    <property type="protein sequence ID" value="KAI8015373.1"/>
    <property type="molecule type" value="Genomic_DNA"/>
</dbReference>
<accession>A0ACC0HRM3</accession>
<gene>
    <name evidence="1" type="ORF">LOK49_LG05G01291</name>
</gene>
<evidence type="ECO:0000313" key="2">
    <source>
        <dbReference type="Proteomes" id="UP001060215"/>
    </source>
</evidence>
<name>A0ACC0HRM3_9ERIC</name>
<proteinExistence type="predicted"/>
<comment type="caution">
    <text evidence="1">The sequence shown here is derived from an EMBL/GenBank/DDBJ whole genome shotgun (WGS) entry which is preliminary data.</text>
</comment>
<dbReference type="Proteomes" id="UP001060215">
    <property type="component" value="Chromosome 4"/>
</dbReference>
<reference evidence="1 2" key="1">
    <citation type="journal article" date="2022" name="Plant J.">
        <title>Chromosome-level genome of Camellia lanceoleosa provides a valuable resource for understanding genome evolution and self-incompatibility.</title>
        <authorList>
            <person name="Gong W."/>
            <person name="Xiao S."/>
            <person name="Wang L."/>
            <person name="Liao Z."/>
            <person name="Chang Y."/>
            <person name="Mo W."/>
            <person name="Hu G."/>
            <person name="Li W."/>
            <person name="Zhao G."/>
            <person name="Zhu H."/>
            <person name="Hu X."/>
            <person name="Ji K."/>
            <person name="Xiang X."/>
            <person name="Song Q."/>
            <person name="Yuan D."/>
            <person name="Jin S."/>
            <person name="Zhang L."/>
        </authorList>
    </citation>
    <scope>NUCLEOTIDE SEQUENCE [LARGE SCALE GENOMIC DNA]</scope>
    <source>
        <strain evidence="1">SQ_2022a</strain>
    </source>
</reference>
<keyword evidence="2" id="KW-1185">Reference proteome</keyword>
<protein>
    <submittedName>
        <fullName evidence="1">Uncharacterized protein</fullName>
    </submittedName>
</protein>
<sequence length="625" mass="71605">MDLNLLSNRGPTEDLSGSSLSTDRSIAILYQMIEQDDGIPTQWLNSSVLCESGIVERDLQGQKPTTDEQDKLTQLSLGNFAGNTSQPLPRHPDHEETYNHEVLPSPPCKRVELSSSEGKGRTYKKFSFEEMEKLIDGVEKYGGKYCNWKTIKNLYFKDSDRSKDQLKQKWKDLMKHATKKTDGEQRLFYMMAAIVEVRIQPDKQNVFEKVIQEWYVTSEIGLRLARDWLNSGQKPTTDEQDKLTQLSLGNFAGNTSQPLPSFDDHLNWSITCCKLPDHKETYNQEVPPSPLCKRAELSSSKRKGGTYKKFNFEEMEKLIEGVEKYGRKYCNWKTIKKLYFEDSNQSKDQLKCNAISHLTEYQTLRSYSLHFFLSPLVFKHMDSYSSMDIEEMFEILATLEHEGITLSETLTSLGLGDRRPSLEDTNSQLPSPGASDASPTAAQNQSAQPSHLSLGNNGFTCQPLQSNYSQTARDGTSNFPLINGRNYVGPNHHVAPSSGPPQCKTIKKSHKSYSVEEEENLVRQVAIHGQKWKSIAKSFPERSEEQLKQKWKDVMKKAGTKMDKNKKWLHIFAAVVHVNIKKTSKYKQKFQKWFQEMEREDREIKAYAEAWFRKVKDAPSSPLQN</sequence>